<dbReference type="AlphaFoldDB" id="X1D103"/>
<dbReference type="Pfam" id="PF11845">
    <property type="entry name" value="Tll0287-like"/>
    <property type="match status" value="1"/>
</dbReference>
<name>X1D103_9ZZZZ</name>
<dbReference type="InterPro" id="IPR021796">
    <property type="entry name" value="Tll0287-like_dom"/>
</dbReference>
<evidence type="ECO:0000259" key="1">
    <source>
        <dbReference type="Pfam" id="PF11845"/>
    </source>
</evidence>
<comment type="caution">
    <text evidence="2">The sequence shown here is derived from an EMBL/GenBank/DDBJ whole genome shotgun (WGS) entry which is preliminary data.</text>
</comment>
<sequence length="185" mass="20310">MIRFLVISLLTAVGHGAFAGTEAQTELEQEARQLAQRFVGELKPQLKLAMQQGGPTHAIEVCATQAPKIAESLSAQSGWLVKRVSLKSRNASRAQPDQWERTVLQQFNERQLAGEAAPDISYSASSAGQYRYMQAQGVEPLCLVCHGKELSEPVRLTLEKYYPDDWATGYSLGQVRGAISLSKSM</sequence>
<feature type="domain" description="Tll0287-like" evidence="1">
    <location>
        <begin position="23"/>
        <end position="182"/>
    </location>
</feature>
<protein>
    <recommendedName>
        <fullName evidence="1">Tll0287-like domain-containing protein</fullName>
    </recommendedName>
</protein>
<dbReference type="EMBL" id="BART01028339">
    <property type="protein sequence ID" value="GAG90161.1"/>
    <property type="molecule type" value="Genomic_DNA"/>
</dbReference>
<reference evidence="2" key="1">
    <citation type="journal article" date="2014" name="Front. Microbiol.">
        <title>High frequency of phylogenetically diverse reductive dehalogenase-homologous genes in deep subseafloor sedimentary metagenomes.</title>
        <authorList>
            <person name="Kawai M."/>
            <person name="Futagami T."/>
            <person name="Toyoda A."/>
            <person name="Takaki Y."/>
            <person name="Nishi S."/>
            <person name="Hori S."/>
            <person name="Arai W."/>
            <person name="Tsubouchi T."/>
            <person name="Morono Y."/>
            <person name="Uchiyama I."/>
            <person name="Ito T."/>
            <person name="Fujiyama A."/>
            <person name="Inagaki F."/>
            <person name="Takami H."/>
        </authorList>
    </citation>
    <scope>NUCLEOTIDE SEQUENCE</scope>
    <source>
        <strain evidence="2">Expedition CK06-06</strain>
    </source>
</reference>
<accession>X1D103</accession>
<proteinExistence type="predicted"/>
<gene>
    <name evidence="2" type="ORF">S01H4_49998</name>
</gene>
<evidence type="ECO:0000313" key="2">
    <source>
        <dbReference type="EMBL" id="GAG90161.1"/>
    </source>
</evidence>
<organism evidence="2">
    <name type="scientific">marine sediment metagenome</name>
    <dbReference type="NCBI Taxonomy" id="412755"/>
    <lineage>
        <taxon>unclassified sequences</taxon>
        <taxon>metagenomes</taxon>
        <taxon>ecological metagenomes</taxon>
    </lineage>
</organism>